<feature type="signal peptide" evidence="5">
    <location>
        <begin position="1"/>
        <end position="17"/>
    </location>
</feature>
<dbReference type="Pfam" id="PF07677">
    <property type="entry name" value="A2M_recep"/>
    <property type="match status" value="1"/>
</dbReference>
<dbReference type="InterPro" id="IPR002890">
    <property type="entry name" value="MG2"/>
</dbReference>
<evidence type="ECO:0000256" key="3">
    <source>
        <dbReference type="SAM" id="MobiDB-lite"/>
    </source>
</evidence>
<dbReference type="SMART" id="SM01359">
    <property type="entry name" value="A2M_N_2"/>
    <property type="match status" value="1"/>
</dbReference>
<evidence type="ECO:0000256" key="2">
    <source>
        <dbReference type="PROSITE-ProRule" id="PRU00124"/>
    </source>
</evidence>
<protein>
    <submittedName>
        <fullName evidence="9">Macroglobulin complement-related 1</fullName>
    </submittedName>
</protein>
<feature type="domain" description="Alpha-2-macroglobulin bait region" evidence="6">
    <location>
        <begin position="528"/>
        <end position="665"/>
    </location>
</feature>
<dbReference type="PROSITE" id="PS50068">
    <property type="entry name" value="LDLRA_2"/>
    <property type="match status" value="1"/>
</dbReference>
<evidence type="ECO:0000259" key="7">
    <source>
        <dbReference type="SMART" id="SM01360"/>
    </source>
</evidence>
<dbReference type="Gene3D" id="2.60.40.1930">
    <property type="match status" value="2"/>
</dbReference>
<evidence type="ECO:0000259" key="6">
    <source>
        <dbReference type="SMART" id="SM01359"/>
    </source>
</evidence>
<dbReference type="PANTHER" id="PTHR11412:SF172">
    <property type="entry name" value="LD23292P"/>
    <property type="match status" value="1"/>
</dbReference>
<reference evidence="9" key="1">
    <citation type="submission" date="2014-12" db="EMBL/GenBank/DDBJ databases">
        <title>Evolution of the complement system in protostomes revealed by de novo transcriptome analysis of six species of Arthropoda.</title>
        <authorList>
            <person name="Nonaka M."/>
            <person name="Sekiguchi R."/>
        </authorList>
    </citation>
    <scope>NUCLEOTIDE SEQUENCE</scope>
</reference>
<feature type="domain" description="Alpha-2-macroglobulin" evidence="7">
    <location>
        <begin position="807"/>
        <end position="897"/>
    </location>
</feature>
<feature type="compositionally biased region" description="Pro residues" evidence="3">
    <location>
        <begin position="35"/>
        <end position="66"/>
    </location>
</feature>
<keyword evidence="4" id="KW-0472">Membrane</keyword>
<dbReference type="GO" id="GO:0004866">
    <property type="term" value="F:endopeptidase inhibitor activity"/>
    <property type="evidence" value="ECO:0007669"/>
    <property type="project" value="InterPro"/>
</dbReference>
<organism evidence="9">
    <name type="scientific">Scolopendra japonica</name>
    <dbReference type="NCBI Taxonomy" id="2609777"/>
    <lineage>
        <taxon>Eukaryota</taxon>
        <taxon>Metazoa</taxon>
        <taxon>Ecdysozoa</taxon>
        <taxon>Arthropoda</taxon>
        <taxon>Myriapoda</taxon>
        <taxon>Chilopoda</taxon>
        <taxon>Pleurostigmophora</taxon>
        <taxon>Scolopendromorpha</taxon>
        <taxon>Scolopendridae</taxon>
        <taxon>Scolopendra</taxon>
    </lineage>
</organism>
<dbReference type="InterPro" id="IPR036595">
    <property type="entry name" value="A-macroglobulin_rcpt-bd_sf"/>
</dbReference>
<dbReference type="SUPFAM" id="SSF57424">
    <property type="entry name" value="LDL receptor-like module"/>
    <property type="match status" value="1"/>
</dbReference>
<dbReference type="CDD" id="cd00112">
    <property type="entry name" value="LDLa"/>
    <property type="match status" value="1"/>
</dbReference>
<dbReference type="InterPro" id="IPR036055">
    <property type="entry name" value="LDL_receptor-like_sf"/>
</dbReference>
<keyword evidence="1 2" id="KW-1015">Disulfide bond</keyword>
<dbReference type="InterPro" id="IPR041555">
    <property type="entry name" value="MG3"/>
</dbReference>
<dbReference type="Gene3D" id="1.50.10.20">
    <property type="match status" value="1"/>
</dbReference>
<gene>
    <name evidence="9" type="primary">Mcr1</name>
</gene>
<evidence type="ECO:0000259" key="8">
    <source>
        <dbReference type="SMART" id="SM01361"/>
    </source>
</evidence>
<dbReference type="InterPro" id="IPR008930">
    <property type="entry name" value="Terpenoid_cyclase/PrenylTrfase"/>
</dbReference>
<feature type="region of interest" description="Disordered" evidence="3">
    <location>
        <begin position="17"/>
        <end position="68"/>
    </location>
</feature>
<evidence type="ECO:0000313" key="9">
    <source>
        <dbReference type="EMBL" id="BAR45625.1"/>
    </source>
</evidence>
<dbReference type="SMART" id="SM00192">
    <property type="entry name" value="LDLa"/>
    <property type="match status" value="1"/>
</dbReference>
<dbReference type="Pfam" id="PF01835">
    <property type="entry name" value="MG2"/>
    <property type="match status" value="1"/>
</dbReference>
<dbReference type="Gene3D" id="2.60.40.2950">
    <property type="match status" value="1"/>
</dbReference>
<dbReference type="Pfam" id="PF07678">
    <property type="entry name" value="TED_complement"/>
    <property type="match status" value="1"/>
</dbReference>
<proteinExistence type="evidence at transcript level"/>
<sequence>MWLQFVIVLAIFNLSNGQNIPPGPPRPPNRERFPPQQPPRQSPPRQSPPPLLPPRQSPPPLPPGFPGPQFGIFGPGMPDFHFLTGHKKEPTYLILASKRIRPGSVYRIILHMLQDEIPVNVRASISRDNIEVASSSLLIQDILSHHLLLKVPPTSIPGNYKLRVEGNTNAVTSDVPGGLLFINETELEFSSRFLTILVQTNRPVYNRLQTVRFRILMLTTDFKPYSDPVEVTILDPRGIIMRKWFSAHSNAGAVTLQFTLPSDPVPGYWSINVVALAQAQKQEFLVEKYWPSRFEVNIDLPMFVLESSNEIRGTVQANYTYLYSPVIGNATVRVSIQKSKYHYNINERAHLLEQNIPWFNGTYRFRFPIETLWQVVPNLDGSTIKVEATVYDKFAEMKASGFATTQFTNSTVRLRFLGSEVKVFKPGMPLQILMAVSYHDFVPLPVAKLRNAKLAIESSFTLYTGGKQRLPYREELIPDSGVVKIEFDKTPPVSAKIDIRAAYSDIQGDRVSADISLIGYYSYRRRYIHVYTSTNKPKMGDYLIFHVRNNFYMESFYFLIISKGIIVASGREEMEAVMQSIKTFAVPVSSEMAPSCRIIVYHVTKDGEVLSDSLVIPIDVISRHKISLELNPHKDKSGQTVELRVTGDAGAFFGVSVMDAETFSLQGGNELSPALISEIMHTFDNDHKRINKVIWTSREGKPDKTAYYTTNNYGADSNKTFDLGGLIVFTDANISKIADACEDRGMLPCLDGSCYRHNQQCDGLRDCKNGYDENGCVSGEISINSLRDFRLTRKNHIDRFYDPKYGDWAWINFNLAPEGRERFSIGPVPRRPTKWVLNAVSMSRDLGLGILQTPYEFDGSRPFFITAEMPSVCTRGEQVGIRVEVFNLQVFETYVLLVLEDSDDYRFVHVEAEGMVKSYNPRTSSGEHHHLIWVKAHQSITVYIPVVATHVGSFNVTVEAFTHVGRDKIIRTITVEPDGMLQVLHTSMILDLKNQPRTLKFLDVNVTETPIVPYFRWRRFIYESPKAHVSVVGDVFGPAFPKMPVTTNILLRKPDRAAEMQAFNFAANLWSLHYLRLTNQLKLTETKEAFKYLNVYYAWLMAYMRPDGSFSMWKNDQPSVWLTQYITRVFQKARFSDWEFFIYIDPIILQNAVSWILRFQTPDGSFYENTVYPLDRKNDPRMKTLAGPDNHRFTNISLTAQVLITLSEIDSLPGGLKLKVTNAKSMASKYLETYLTKLEDPYELAITTYALVKVGSSYAATGSDMLERIKREQEGKVYWSREEVPPTQIVMENQRAFIQPRFPQKYDAMNVETAAYALLVFMPKEETSGIQEKIVRWLNSMRTNDGGFISTQDTIIAMEALIEFTFRFRIRDITDMHVNIESSSTPGLRKTLRIQENNLARLQVMTIPNVWGHVQVLATGAGLAILQMSVQYTIDYDPLIIQPPVKAFDLNVRARFSGRNSSIINVKTCQRWTNLAESPMSGVAVFEMVVPTGYYQYQPVLDDTVAQHIRRGIRNLHRIKITERMIHVYFSYLDSRSTCIDFTLQRWMPVANMTQFLRVKVYDYYAPERYNESMLDVIGLYSLSICEVCGSYQCPYCPHFSAAGTFTYYAFFFIITLILLVLQNKM</sequence>
<feature type="chain" id="PRO_5002418319" evidence="5">
    <location>
        <begin position="18"/>
        <end position="1626"/>
    </location>
</feature>
<dbReference type="GO" id="GO:0005615">
    <property type="term" value="C:extracellular space"/>
    <property type="evidence" value="ECO:0007669"/>
    <property type="project" value="InterPro"/>
</dbReference>
<dbReference type="Pfam" id="PF00207">
    <property type="entry name" value="A2M"/>
    <property type="match status" value="1"/>
</dbReference>
<keyword evidence="4" id="KW-0812">Transmembrane</keyword>
<feature type="domain" description="Alpha-macroglobulin receptor-binding" evidence="8">
    <location>
        <begin position="1481"/>
        <end position="1575"/>
    </location>
</feature>
<dbReference type="Pfam" id="PF07703">
    <property type="entry name" value="A2M_BRD"/>
    <property type="match status" value="1"/>
</dbReference>
<dbReference type="Gene3D" id="2.60.40.1940">
    <property type="match status" value="1"/>
</dbReference>
<keyword evidence="4" id="KW-1133">Transmembrane helix</keyword>
<evidence type="ECO:0000256" key="5">
    <source>
        <dbReference type="SAM" id="SignalP"/>
    </source>
</evidence>
<dbReference type="SMART" id="SM01360">
    <property type="entry name" value="A2M"/>
    <property type="match status" value="1"/>
</dbReference>
<dbReference type="InterPro" id="IPR013783">
    <property type="entry name" value="Ig-like_fold"/>
</dbReference>
<dbReference type="PANTHER" id="PTHR11412">
    <property type="entry name" value="MACROGLOBULIN / COMPLEMENT"/>
    <property type="match status" value="1"/>
</dbReference>
<feature type="transmembrane region" description="Helical" evidence="4">
    <location>
        <begin position="1600"/>
        <end position="1622"/>
    </location>
</feature>
<feature type="disulfide bond" evidence="2">
    <location>
        <begin position="761"/>
        <end position="776"/>
    </location>
</feature>
<name>A0A0E4B9Q3_9MYRI</name>
<dbReference type="Gene3D" id="2.20.130.20">
    <property type="match status" value="1"/>
</dbReference>
<dbReference type="EMBL" id="LC013267">
    <property type="protein sequence ID" value="BAR45625.1"/>
    <property type="molecule type" value="mRNA"/>
</dbReference>
<dbReference type="InterPro" id="IPR050473">
    <property type="entry name" value="A2M/Complement_sys"/>
</dbReference>
<evidence type="ECO:0000256" key="4">
    <source>
        <dbReference type="SAM" id="Phobius"/>
    </source>
</evidence>
<dbReference type="InterPro" id="IPR011625">
    <property type="entry name" value="A2M_N_BRD"/>
</dbReference>
<comment type="caution">
    <text evidence="2">Lacks conserved residue(s) required for the propagation of feature annotation.</text>
</comment>
<dbReference type="InterPro" id="IPR001599">
    <property type="entry name" value="Macroglobln_a2"/>
</dbReference>
<keyword evidence="5" id="KW-0732">Signal</keyword>
<dbReference type="InterPro" id="IPR009048">
    <property type="entry name" value="A-macroglobulin_rcpt-bd"/>
</dbReference>
<dbReference type="Pfam" id="PF17791">
    <property type="entry name" value="MG3"/>
    <property type="match status" value="1"/>
</dbReference>
<dbReference type="SUPFAM" id="SSF49410">
    <property type="entry name" value="Alpha-macroglobulin receptor domain"/>
    <property type="match status" value="1"/>
</dbReference>
<evidence type="ECO:0000256" key="1">
    <source>
        <dbReference type="ARBA" id="ARBA00023157"/>
    </source>
</evidence>
<feature type="disulfide bond" evidence="2">
    <location>
        <begin position="749"/>
        <end position="767"/>
    </location>
</feature>
<dbReference type="SMART" id="SM01361">
    <property type="entry name" value="A2M_recep"/>
    <property type="match status" value="1"/>
</dbReference>
<dbReference type="Gene3D" id="2.60.40.10">
    <property type="entry name" value="Immunoglobulins"/>
    <property type="match status" value="1"/>
</dbReference>
<dbReference type="InterPro" id="IPR002172">
    <property type="entry name" value="LDrepeatLR_classA_rpt"/>
</dbReference>
<dbReference type="SUPFAM" id="SSF48239">
    <property type="entry name" value="Terpenoid cyclases/Protein prenyltransferases"/>
    <property type="match status" value="1"/>
</dbReference>
<accession>A0A0E4B9Q3</accession>
<dbReference type="InterPro" id="IPR011626">
    <property type="entry name" value="Alpha-macroglobulin_TED"/>
</dbReference>
<dbReference type="Gene3D" id="2.60.40.690">
    <property type="entry name" value="Alpha-macroglobulin, receptor-binding domain"/>
    <property type="match status" value="1"/>
</dbReference>